<keyword evidence="2" id="KW-1185">Reference proteome</keyword>
<name>A0ABT5FHQ8_9GAMM</name>
<proteinExistence type="predicted"/>
<reference evidence="1 2" key="1">
    <citation type="submission" date="2023-01" db="EMBL/GenBank/DDBJ databases">
        <title>Psychrosphaera sp. nov., isolated from marine algae.</title>
        <authorList>
            <person name="Bayburt H."/>
            <person name="Choi B.J."/>
            <person name="Kim J.M."/>
            <person name="Choi D.G."/>
            <person name="Jeon C.O."/>
        </authorList>
    </citation>
    <scope>NUCLEOTIDE SEQUENCE [LARGE SCALE GENOMIC DNA]</scope>
    <source>
        <strain evidence="1 2">G1-22</strain>
    </source>
</reference>
<protein>
    <submittedName>
        <fullName evidence="1">Uncharacterized protein</fullName>
    </submittedName>
</protein>
<dbReference type="RefSeq" id="WP_272181829.1">
    <property type="nucleotide sequence ID" value="NZ_JAQOMS010000002.1"/>
</dbReference>
<evidence type="ECO:0000313" key="1">
    <source>
        <dbReference type="EMBL" id="MDC2890716.1"/>
    </source>
</evidence>
<dbReference type="Proteomes" id="UP001528411">
    <property type="component" value="Unassembled WGS sequence"/>
</dbReference>
<accession>A0ABT5FHQ8</accession>
<sequence>MKILLVGKTGLLDLPVISEMIARGMLQKSAPLFELKVSKENTIIDYLIRGVHV</sequence>
<evidence type="ECO:0000313" key="2">
    <source>
        <dbReference type="Proteomes" id="UP001528411"/>
    </source>
</evidence>
<organism evidence="1 2">
    <name type="scientific">Psychrosphaera algicola</name>
    <dbReference type="NCBI Taxonomy" id="3023714"/>
    <lineage>
        <taxon>Bacteria</taxon>
        <taxon>Pseudomonadati</taxon>
        <taxon>Pseudomonadota</taxon>
        <taxon>Gammaproteobacteria</taxon>
        <taxon>Alteromonadales</taxon>
        <taxon>Pseudoalteromonadaceae</taxon>
        <taxon>Psychrosphaera</taxon>
    </lineage>
</organism>
<gene>
    <name evidence="1" type="ORF">PN838_20685</name>
</gene>
<dbReference type="EMBL" id="JAQOMS010000002">
    <property type="protein sequence ID" value="MDC2890716.1"/>
    <property type="molecule type" value="Genomic_DNA"/>
</dbReference>
<comment type="caution">
    <text evidence="1">The sequence shown here is derived from an EMBL/GenBank/DDBJ whole genome shotgun (WGS) entry which is preliminary data.</text>
</comment>